<dbReference type="PANTHER" id="PTHR23360:SF37">
    <property type="entry name" value="G-PROTEIN COUPLED RECEPTORS FAMILY 1 PROFILE DOMAIN-CONTAINING PROTEIN"/>
    <property type="match status" value="1"/>
</dbReference>
<evidence type="ECO:0000256" key="2">
    <source>
        <dbReference type="ARBA" id="ARBA00022692"/>
    </source>
</evidence>
<dbReference type="PROSITE" id="PS50262">
    <property type="entry name" value="G_PROTEIN_RECEP_F1_2"/>
    <property type="match status" value="1"/>
</dbReference>
<evidence type="ECO:0000313" key="7">
    <source>
        <dbReference type="EMBL" id="KAK6757071.1"/>
    </source>
</evidence>
<reference evidence="7 8" key="1">
    <citation type="submission" date="2023-08" db="EMBL/GenBank/DDBJ databases">
        <title>A Necator americanus chromosomal reference genome.</title>
        <authorList>
            <person name="Ilik V."/>
            <person name="Petrzelkova K.J."/>
            <person name="Pardy F."/>
            <person name="Fuh T."/>
            <person name="Niatou-Singa F.S."/>
            <person name="Gouil Q."/>
            <person name="Baker L."/>
            <person name="Ritchie M.E."/>
            <person name="Jex A.R."/>
            <person name="Gazzola D."/>
            <person name="Li H."/>
            <person name="Toshio Fujiwara R."/>
            <person name="Zhan B."/>
            <person name="Aroian R.V."/>
            <person name="Pafco B."/>
            <person name="Schwarz E.M."/>
        </authorList>
    </citation>
    <scope>NUCLEOTIDE SEQUENCE [LARGE SCALE GENOMIC DNA]</scope>
    <source>
        <strain evidence="7 8">Aroian</strain>
        <tissue evidence="7">Whole animal</tissue>
    </source>
</reference>
<dbReference type="InterPro" id="IPR047130">
    <property type="entry name" value="7TM_GPCR_Srsx_nematod"/>
</dbReference>
<feature type="transmembrane region" description="Helical" evidence="5">
    <location>
        <begin position="6"/>
        <end position="26"/>
    </location>
</feature>
<dbReference type="InterPro" id="IPR000276">
    <property type="entry name" value="GPCR_Rhodpsn"/>
</dbReference>
<name>A0ABR1E353_NECAM</name>
<organism evidence="7 8">
    <name type="scientific">Necator americanus</name>
    <name type="common">Human hookworm</name>
    <dbReference type="NCBI Taxonomy" id="51031"/>
    <lineage>
        <taxon>Eukaryota</taxon>
        <taxon>Metazoa</taxon>
        <taxon>Ecdysozoa</taxon>
        <taxon>Nematoda</taxon>
        <taxon>Chromadorea</taxon>
        <taxon>Rhabditida</taxon>
        <taxon>Rhabditina</taxon>
        <taxon>Rhabditomorpha</taxon>
        <taxon>Strongyloidea</taxon>
        <taxon>Ancylostomatidae</taxon>
        <taxon>Bunostominae</taxon>
        <taxon>Necator</taxon>
    </lineage>
</organism>
<dbReference type="Pfam" id="PF10320">
    <property type="entry name" value="7TM_GPCR_Srsx"/>
    <property type="match status" value="1"/>
</dbReference>
<evidence type="ECO:0000256" key="5">
    <source>
        <dbReference type="SAM" id="Phobius"/>
    </source>
</evidence>
<gene>
    <name evidence="7" type="primary">Necator_chrV.g19894</name>
    <name evidence="7" type="ORF">RB195_015102</name>
</gene>
<comment type="caution">
    <text evidence="7">The sequence shown here is derived from an EMBL/GenBank/DDBJ whole genome shotgun (WGS) entry which is preliminary data.</text>
</comment>
<feature type="domain" description="G-protein coupled receptors family 1 profile" evidence="6">
    <location>
        <begin position="18"/>
        <end position="265"/>
    </location>
</feature>
<keyword evidence="8" id="KW-1185">Reference proteome</keyword>
<evidence type="ECO:0000256" key="3">
    <source>
        <dbReference type="ARBA" id="ARBA00022989"/>
    </source>
</evidence>
<evidence type="ECO:0000313" key="8">
    <source>
        <dbReference type="Proteomes" id="UP001303046"/>
    </source>
</evidence>
<dbReference type="Gene3D" id="1.20.1070.10">
    <property type="entry name" value="Rhodopsin 7-helix transmembrane proteins"/>
    <property type="match status" value="1"/>
</dbReference>
<dbReference type="InterPro" id="IPR019424">
    <property type="entry name" value="7TM_GPCR_Srsx"/>
</dbReference>
<dbReference type="PANTHER" id="PTHR23360">
    <property type="entry name" value="G-PROTEIN COUPLED RECEPTORS FAMILY 1 PROFILE DOMAIN-CONTAINING PROTEIN-RELATED"/>
    <property type="match status" value="1"/>
</dbReference>
<evidence type="ECO:0000256" key="1">
    <source>
        <dbReference type="ARBA" id="ARBA00004370"/>
    </source>
</evidence>
<dbReference type="SUPFAM" id="SSF81321">
    <property type="entry name" value="Family A G protein-coupled receptor-like"/>
    <property type="match status" value="1"/>
</dbReference>
<keyword evidence="4 5" id="KW-0472">Membrane</keyword>
<protein>
    <recommendedName>
        <fullName evidence="6">G-protein coupled receptors family 1 profile domain-containing protein</fullName>
    </recommendedName>
</protein>
<evidence type="ECO:0000259" key="6">
    <source>
        <dbReference type="PROSITE" id="PS50262"/>
    </source>
</evidence>
<dbReference type="Proteomes" id="UP001303046">
    <property type="component" value="Unassembled WGS sequence"/>
</dbReference>
<feature type="transmembrane region" description="Helical" evidence="5">
    <location>
        <begin position="158"/>
        <end position="184"/>
    </location>
</feature>
<accession>A0ABR1E353</accession>
<comment type="subcellular location">
    <subcellularLocation>
        <location evidence="1">Membrane</location>
    </subcellularLocation>
</comment>
<feature type="transmembrane region" description="Helical" evidence="5">
    <location>
        <begin position="76"/>
        <end position="102"/>
    </location>
</feature>
<sequence length="318" mass="36237">MYIIFVFVLSISVLGLFGNAMVFWAVKKHRDLRTKHGVLLSFLCLYQSLVLLLELFSSSRNLIGKITHRSACFYSLLPLSIAANIQLTLIFVISLDIIFLVVRPTKYNIIQVFPYVYLVQAPCIVSAAVFLIMGVISVDNERIEACNISLSYPHKIHFLWNLWVIGISTAIMAVYTVTALIMWFRDWQNVSKLEGSCVLDPSLRYQRKMIRTLSVFISVFFCSGFASAIMILSSKLMLHSDSEAVVESYATIPAVISCSQNFYVYNVTSKDFRKAFKKNFNTLWKWKNTKFSRTNPLFQITMSGRKSAVNVITMNTNS</sequence>
<dbReference type="EMBL" id="JAVFWL010000005">
    <property type="protein sequence ID" value="KAK6757071.1"/>
    <property type="molecule type" value="Genomic_DNA"/>
</dbReference>
<feature type="transmembrane region" description="Helical" evidence="5">
    <location>
        <begin position="114"/>
        <end position="138"/>
    </location>
</feature>
<keyword evidence="2 5" id="KW-0812">Transmembrane</keyword>
<feature type="transmembrane region" description="Helical" evidence="5">
    <location>
        <begin position="213"/>
        <end position="232"/>
    </location>
</feature>
<dbReference type="CDD" id="cd00637">
    <property type="entry name" value="7tm_classA_rhodopsin-like"/>
    <property type="match status" value="1"/>
</dbReference>
<dbReference type="InterPro" id="IPR017452">
    <property type="entry name" value="GPCR_Rhodpsn_7TM"/>
</dbReference>
<proteinExistence type="predicted"/>
<evidence type="ECO:0000256" key="4">
    <source>
        <dbReference type="ARBA" id="ARBA00023136"/>
    </source>
</evidence>
<keyword evidence="3 5" id="KW-1133">Transmembrane helix</keyword>
<dbReference type="SMART" id="SM01381">
    <property type="entry name" value="7TM_GPCR_Srsx"/>
    <property type="match status" value="1"/>
</dbReference>
<feature type="transmembrane region" description="Helical" evidence="5">
    <location>
        <begin position="38"/>
        <end position="56"/>
    </location>
</feature>